<evidence type="ECO:0000256" key="2">
    <source>
        <dbReference type="ARBA" id="ARBA00022448"/>
    </source>
</evidence>
<gene>
    <name evidence="8" type="ORF">EXIGLDRAFT_758582</name>
</gene>
<dbReference type="InterPro" id="IPR019321">
    <property type="entry name" value="Nucleoporin_Nup88"/>
</dbReference>
<keyword evidence="9" id="KW-1185">Reference proteome</keyword>
<protein>
    <submittedName>
        <fullName evidence="8">Uncharacterized protein</fullName>
    </submittedName>
</protein>
<evidence type="ECO:0000256" key="6">
    <source>
        <dbReference type="ARBA" id="ARBA00023132"/>
    </source>
</evidence>
<dbReference type="PANTHER" id="PTHR13257">
    <property type="entry name" value="NUCLEOPORIN NUP84-RELATED"/>
    <property type="match status" value="1"/>
</dbReference>
<dbReference type="InParanoid" id="A0A165QZS0"/>
<keyword evidence="6" id="KW-0906">Nuclear pore complex</keyword>
<proteinExistence type="predicted"/>
<dbReference type="OrthoDB" id="341482at2759"/>
<reference evidence="8 9" key="1">
    <citation type="journal article" date="2016" name="Mol. Biol. Evol.">
        <title>Comparative Genomics of Early-Diverging Mushroom-Forming Fungi Provides Insights into the Origins of Lignocellulose Decay Capabilities.</title>
        <authorList>
            <person name="Nagy L.G."/>
            <person name="Riley R."/>
            <person name="Tritt A."/>
            <person name="Adam C."/>
            <person name="Daum C."/>
            <person name="Floudas D."/>
            <person name="Sun H."/>
            <person name="Yadav J.S."/>
            <person name="Pangilinan J."/>
            <person name="Larsson K.H."/>
            <person name="Matsuura K."/>
            <person name="Barry K."/>
            <person name="Labutti K."/>
            <person name="Kuo R."/>
            <person name="Ohm R.A."/>
            <person name="Bhattacharya S.S."/>
            <person name="Shirouzu T."/>
            <person name="Yoshinaga Y."/>
            <person name="Martin F.M."/>
            <person name="Grigoriev I.V."/>
            <person name="Hibbett D.S."/>
        </authorList>
    </citation>
    <scope>NUCLEOTIDE SEQUENCE [LARGE SCALE GENOMIC DNA]</scope>
    <source>
        <strain evidence="8 9">HHB12029</strain>
    </source>
</reference>
<keyword evidence="4" id="KW-0653">Protein transport</keyword>
<keyword evidence="2" id="KW-0813">Transport</keyword>
<dbReference type="STRING" id="1314781.A0A165QZS0"/>
<evidence type="ECO:0000313" key="8">
    <source>
        <dbReference type="EMBL" id="KZW04291.1"/>
    </source>
</evidence>
<keyword evidence="7" id="KW-0539">Nucleus</keyword>
<organism evidence="8 9">
    <name type="scientific">Exidia glandulosa HHB12029</name>
    <dbReference type="NCBI Taxonomy" id="1314781"/>
    <lineage>
        <taxon>Eukaryota</taxon>
        <taxon>Fungi</taxon>
        <taxon>Dikarya</taxon>
        <taxon>Basidiomycota</taxon>
        <taxon>Agaricomycotina</taxon>
        <taxon>Agaricomycetes</taxon>
        <taxon>Auriculariales</taxon>
        <taxon>Exidiaceae</taxon>
        <taxon>Exidia</taxon>
    </lineage>
</organism>
<evidence type="ECO:0000256" key="7">
    <source>
        <dbReference type="ARBA" id="ARBA00023242"/>
    </source>
</evidence>
<dbReference type="FunCoup" id="A0A165QZS0">
    <property type="interactions" value="22"/>
</dbReference>
<sequence>MAPASQDKATRREYKTLDASNIGFTVYQLLPSPNGKLLAVAGLHQVSVVVLPRPGYWKADASTVAVKSLTIGERHHRRKGSPRVVKLQWHPWGEHGATLLVGTADGIVREYDVSINPDEPQQAVSFVPPQTRSNKTFIADASTRELASFTLGIGHADWGPLTLYGLVKNGDVYAISPYLPARAAVPPSYIWSLEYYVREKLEAAHRRPGFAALYEQQLRYVSALSAQLHASKTLASSQPVVVTAPPSSKLAVARQGPFLFQPEPHELDGSPGGDAVDIVYLGLGARPGATMEGQTEGLGAVLISFQDGKVDVCVDLDKVEARWEHGQFPDDELPLLTVFETVDLGVLKSLKSSGMRPADITDALSTNFPLFVVDPLYSDTIYVYHAFGVHCLLLRRWVSTLFRALAAEDKGRDATAVDASLNKSLGTDTFCVLDVTTGSSHASTPVVGIAVSDNVYLPYSLVAVTSTLQCATFELALRVDTSLPPIPVRQAVTAAHAGQSTATEHPLFVSALEQQYTVPQVLARPRPTLPNPPAGAKELQVNPETLRLLVSAVEKIRAEIAQIRSAMGEVMVRVQLQRHEQKRQVVRTAELAATIGKLKSAGTDAQRRRLDEALERQRQLVGRLDRVVQMLMDAACPVLSEHETAWFEELKRHKRNVLDGDSGLSYTSRTESLESGFDVLLPELKTLTGSKQKKPSAPMGTSQALRIGRRLGEESKQIEELTDKLKDLCARVGVQQPASAA</sequence>
<accession>A0A165QZS0</accession>
<dbReference type="GO" id="GO:0006606">
    <property type="term" value="P:protein import into nucleus"/>
    <property type="evidence" value="ECO:0007669"/>
    <property type="project" value="TreeGrafter"/>
</dbReference>
<dbReference type="PANTHER" id="PTHR13257:SF0">
    <property type="entry name" value="NUCLEAR PORE COMPLEX PROTEIN NUP88"/>
    <property type="match status" value="1"/>
</dbReference>
<dbReference type="GO" id="GO:0005643">
    <property type="term" value="C:nuclear pore"/>
    <property type="evidence" value="ECO:0007669"/>
    <property type="project" value="UniProtKB-SubCell"/>
</dbReference>
<dbReference type="Proteomes" id="UP000077266">
    <property type="component" value="Unassembled WGS sequence"/>
</dbReference>
<comment type="subcellular location">
    <subcellularLocation>
        <location evidence="1">Nucleus</location>
        <location evidence="1">Nuclear pore complex</location>
    </subcellularLocation>
</comment>
<name>A0A165QZS0_EXIGL</name>
<dbReference type="EMBL" id="KV425882">
    <property type="protein sequence ID" value="KZW04291.1"/>
    <property type="molecule type" value="Genomic_DNA"/>
</dbReference>
<keyword evidence="3" id="KW-0509">mRNA transport</keyword>
<dbReference type="AlphaFoldDB" id="A0A165QZS0"/>
<evidence type="ECO:0000313" key="9">
    <source>
        <dbReference type="Proteomes" id="UP000077266"/>
    </source>
</evidence>
<dbReference type="GO" id="GO:0000056">
    <property type="term" value="P:ribosomal small subunit export from nucleus"/>
    <property type="evidence" value="ECO:0007669"/>
    <property type="project" value="InterPro"/>
</dbReference>
<evidence type="ECO:0000256" key="4">
    <source>
        <dbReference type="ARBA" id="ARBA00022927"/>
    </source>
</evidence>
<dbReference type="GO" id="GO:0000055">
    <property type="term" value="P:ribosomal large subunit export from nucleus"/>
    <property type="evidence" value="ECO:0007669"/>
    <property type="project" value="InterPro"/>
</dbReference>
<evidence type="ECO:0000256" key="3">
    <source>
        <dbReference type="ARBA" id="ARBA00022816"/>
    </source>
</evidence>
<keyword evidence="5" id="KW-0811">Translocation</keyword>
<dbReference type="InterPro" id="IPR037700">
    <property type="entry name" value="NUP88/NUP82"/>
</dbReference>
<dbReference type="Pfam" id="PF10168">
    <property type="entry name" value="Nup88"/>
    <property type="match status" value="2"/>
</dbReference>
<dbReference type="GO" id="GO:0006406">
    <property type="term" value="P:mRNA export from nucleus"/>
    <property type="evidence" value="ECO:0007669"/>
    <property type="project" value="TreeGrafter"/>
</dbReference>
<evidence type="ECO:0000256" key="5">
    <source>
        <dbReference type="ARBA" id="ARBA00023010"/>
    </source>
</evidence>
<dbReference type="GO" id="GO:0017056">
    <property type="term" value="F:structural constituent of nuclear pore"/>
    <property type="evidence" value="ECO:0007669"/>
    <property type="project" value="InterPro"/>
</dbReference>
<evidence type="ECO:0000256" key="1">
    <source>
        <dbReference type="ARBA" id="ARBA00004567"/>
    </source>
</evidence>